<dbReference type="Proteomes" id="UP000799757">
    <property type="component" value="Unassembled WGS sequence"/>
</dbReference>
<dbReference type="PANTHER" id="PTHR21310:SF55">
    <property type="entry name" value="AMINOGLYCOSIDE PHOSPHOTRANSFERASE DOMAIN-CONTAINING PROTEIN"/>
    <property type="match status" value="1"/>
</dbReference>
<accession>A0A6A6XJN9</accession>
<dbReference type="OrthoDB" id="8300194at2759"/>
<dbReference type="InterPro" id="IPR011009">
    <property type="entry name" value="Kinase-like_dom_sf"/>
</dbReference>
<dbReference type="AlphaFoldDB" id="A0A6A6XJN9"/>
<reference evidence="2" key="1">
    <citation type="journal article" date="2020" name="Stud. Mycol.">
        <title>101 Dothideomycetes genomes: a test case for predicting lifestyles and emergence of pathogens.</title>
        <authorList>
            <person name="Haridas S."/>
            <person name="Albert R."/>
            <person name="Binder M."/>
            <person name="Bloem J."/>
            <person name="Labutti K."/>
            <person name="Salamov A."/>
            <person name="Andreopoulos B."/>
            <person name="Baker S."/>
            <person name="Barry K."/>
            <person name="Bills G."/>
            <person name="Bluhm B."/>
            <person name="Cannon C."/>
            <person name="Castanera R."/>
            <person name="Culley D."/>
            <person name="Daum C."/>
            <person name="Ezra D."/>
            <person name="Gonzalez J."/>
            <person name="Henrissat B."/>
            <person name="Kuo A."/>
            <person name="Liang C."/>
            <person name="Lipzen A."/>
            <person name="Lutzoni F."/>
            <person name="Magnuson J."/>
            <person name="Mondo S."/>
            <person name="Nolan M."/>
            <person name="Ohm R."/>
            <person name="Pangilinan J."/>
            <person name="Park H.-J."/>
            <person name="Ramirez L."/>
            <person name="Alfaro M."/>
            <person name="Sun H."/>
            <person name="Tritt A."/>
            <person name="Yoshinaga Y."/>
            <person name="Zwiers L.-H."/>
            <person name="Turgeon B."/>
            <person name="Goodwin S."/>
            <person name="Spatafora J."/>
            <person name="Crous P."/>
            <person name="Grigoriev I."/>
        </authorList>
    </citation>
    <scope>NUCLEOTIDE SEQUENCE</scope>
    <source>
        <strain evidence="2">CBS 109.77</strain>
    </source>
</reference>
<feature type="domain" description="Aminoglycoside phosphotransferase" evidence="1">
    <location>
        <begin position="71"/>
        <end position="243"/>
    </location>
</feature>
<dbReference type="InterPro" id="IPR002575">
    <property type="entry name" value="Aminoglycoside_PTrfase"/>
</dbReference>
<keyword evidence="3" id="KW-1185">Reference proteome</keyword>
<evidence type="ECO:0000313" key="3">
    <source>
        <dbReference type="Proteomes" id="UP000799757"/>
    </source>
</evidence>
<proteinExistence type="predicted"/>
<protein>
    <submittedName>
        <fullName evidence="2">Kinase-like protein</fullName>
    </submittedName>
</protein>
<dbReference type="Pfam" id="PF01636">
    <property type="entry name" value="APH"/>
    <property type="match status" value="1"/>
</dbReference>
<gene>
    <name evidence="2" type="ORF">K505DRAFT_348021</name>
</gene>
<keyword evidence="2" id="KW-0808">Transferase</keyword>
<evidence type="ECO:0000313" key="2">
    <source>
        <dbReference type="EMBL" id="KAF2796293.1"/>
    </source>
</evidence>
<dbReference type="PANTHER" id="PTHR21310">
    <property type="entry name" value="AMINOGLYCOSIDE PHOSPHOTRANSFERASE-RELATED-RELATED"/>
    <property type="match status" value="1"/>
</dbReference>
<dbReference type="Gene3D" id="3.90.1200.10">
    <property type="match status" value="1"/>
</dbReference>
<sequence>MTPLYVPPRYNIETQHNGTEHLAINNTFVRRILTRLALHTTAKFYSRDGLCVPISKHKIVKSGRRVHLTEAYIVMERIQGEELPKAWKSMSEESVEGVFAQLRKIFQELRALTPPPGTGVESCVGGSLYDSRIPRGNPRFGPFKTIQEFHFWLRRDLKPEDLKDREKDQDWHDLQDMMSKQDGAWPPPSFTHGDLNPFNILVRGGNVVGIIDWEFSGWYPHYWEYTSAWFGNVTRTEWQGMLDKVLDRPRPEEFKMEKVRNKWWGE</sequence>
<dbReference type="EMBL" id="MU001834">
    <property type="protein sequence ID" value="KAF2796293.1"/>
    <property type="molecule type" value="Genomic_DNA"/>
</dbReference>
<dbReference type="GO" id="GO:0016301">
    <property type="term" value="F:kinase activity"/>
    <property type="evidence" value="ECO:0007669"/>
    <property type="project" value="UniProtKB-KW"/>
</dbReference>
<dbReference type="InterPro" id="IPR051678">
    <property type="entry name" value="AGP_Transferase"/>
</dbReference>
<evidence type="ECO:0000259" key="1">
    <source>
        <dbReference type="Pfam" id="PF01636"/>
    </source>
</evidence>
<name>A0A6A6XJN9_9PLEO</name>
<organism evidence="2 3">
    <name type="scientific">Melanomma pulvis-pyrius CBS 109.77</name>
    <dbReference type="NCBI Taxonomy" id="1314802"/>
    <lineage>
        <taxon>Eukaryota</taxon>
        <taxon>Fungi</taxon>
        <taxon>Dikarya</taxon>
        <taxon>Ascomycota</taxon>
        <taxon>Pezizomycotina</taxon>
        <taxon>Dothideomycetes</taxon>
        <taxon>Pleosporomycetidae</taxon>
        <taxon>Pleosporales</taxon>
        <taxon>Melanommataceae</taxon>
        <taxon>Melanomma</taxon>
    </lineage>
</organism>
<keyword evidence="2" id="KW-0418">Kinase</keyword>
<dbReference type="SUPFAM" id="SSF56112">
    <property type="entry name" value="Protein kinase-like (PK-like)"/>
    <property type="match status" value="1"/>
</dbReference>